<dbReference type="EMBL" id="EQ999546">
    <property type="protein sequence ID" value="EEZ30885.1"/>
    <property type="molecule type" value="Genomic_DNA"/>
</dbReference>
<organism evidence="2">
    <name type="scientific">Brucella pinnipedialis M292/94/1</name>
    <dbReference type="NCBI Taxonomy" id="520462"/>
    <lineage>
        <taxon>Bacteria</taxon>
        <taxon>Pseudomonadati</taxon>
        <taxon>Pseudomonadota</taxon>
        <taxon>Alphaproteobacteria</taxon>
        <taxon>Hyphomicrobiales</taxon>
        <taxon>Brucellaceae</taxon>
        <taxon>Brucella/Ochrobactrum group</taxon>
        <taxon>Brucella</taxon>
    </lineage>
</organism>
<dbReference type="HOGENOM" id="CLU_035298_0_0_5"/>
<dbReference type="Proteomes" id="UP000004659">
    <property type="component" value="Unassembled WGS sequence"/>
</dbReference>
<feature type="domain" description="TniQ" evidence="1">
    <location>
        <begin position="8"/>
        <end position="140"/>
    </location>
</feature>
<reference evidence="2" key="1">
    <citation type="submission" date="2009-01" db="EMBL/GenBank/DDBJ databases">
        <title>The Genome Sequence of Brucella pinnipedialis M292/94/1.</title>
        <authorList>
            <consortium name="The Broad Institute Genome Sequencing Platform"/>
            <person name="Ward D."/>
            <person name="Young S.K."/>
            <person name="Kodira C.D."/>
            <person name="Zeng Q."/>
            <person name="Koehrsen M."/>
            <person name="Alvarado L."/>
            <person name="Berlin A."/>
            <person name="Borenstein D."/>
            <person name="Chen Z."/>
            <person name="Engels R."/>
            <person name="Freedman E."/>
            <person name="Gellesch M."/>
            <person name="Goldberg J."/>
            <person name="Griggs A."/>
            <person name="Gujja S."/>
            <person name="Heiman D."/>
            <person name="Hepburn T."/>
            <person name="Howarth C."/>
            <person name="Jen D."/>
            <person name="Larson L."/>
            <person name="Lewis B."/>
            <person name="Mehta T."/>
            <person name="Park D."/>
            <person name="Pearson M."/>
            <person name="Roberts A."/>
            <person name="Saif S."/>
            <person name="Shea T."/>
            <person name="Shenoy N."/>
            <person name="Sisk P."/>
            <person name="Stolte C."/>
            <person name="Sykes S."/>
            <person name="Walk T."/>
            <person name="White J."/>
            <person name="Yandava C."/>
            <person name="Whatmore A.M."/>
            <person name="Perrett L.L."/>
            <person name="O'Callaghan D."/>
            <person name="Nusbaum C."/>
            <person name="Galagan J."/>
            <person name="Birren B."/>
        </authorList>
    </citation>
    <scope>NUCLEOTIDE SEQUENCE [LARGE SCALE GENOMIC DNA]</scope>
    <source>
        <strain evidence="2">M292/94/1</strain>
    </source>
</reference>
<dbReference type="InterPro" id="IPR009492">
    <property type="entry name" value="TniQ"/>
</dbReference>
<proteinExistence type="predicted"/>
<evidence type="ECO:0000313" key="2">
    <source>
        <dbReference type="EMBL" id="EEZ30885.1"/>
    </source>
</evidence>
<dbReference type="Pfam" id="PF06527">
    <property type="entry name" value="TniQ"/>
    <property type="match status" value="1"/>
</dbReference>
<accession>A0A0E1X1E6</accession>
<sequence length="612" mass="68724">MTIARLALTCELADRETPTSFASRLAVRNMVGSAGEFCLDVGLNWKSLRMGNSTEIARLSAISRASPPDLQRYAFRSLGQARQKIGRELATNRSVHRMSAKLCPVCLTESVAATGFSGAFCRLDWQFVAIKSCDIHQVALINLPAEKFATHAYDFARVVQKHWRTVQQAAISPLACKETSLEQYIRKRLSGWKGTDWLDRLSLPAIAKASETLGVRVKFGAYASSQGVGNIDSQTVSQVGFEVLKKGADGLLTALAEFKAERRSPHASHNRDLGCFFLWLSREGSISGIEPIRKIVRDFVIENYPVVTGTAILGHRVDQPACFTLGKVEKELGLRQERLIHMLSELSPISWDAANPPTYVTRDQVQLLRGRIGDIVPLVRAGQIIGCSYHFVTTFIAAGMIKRRRDAANKTYLYRSDLEAFVKPVNELPLAAENPTQVSIYDVSRSIKRSVSQIYECFLKNRLSSACRMSEKFGIDALLLDPDEVRDMLVLPHQESDLRLFEATRRLRINTRTLQFLIKDGYLRVYKAANPNTKTFRHYIKVDDVRKFERNFSTLGSLRDEFGQISHGGICAKIRVLGIHPIYAKDGISTIYHRKDAERAIRTIEAKNMNIR</sequence>
<evidence type="ECO:0000259" key="1">
    <source>
        <dbReference type="Pfam" id="PF06527"/>
    </source>
</evidence>
<dbReference type="RefSeq" id="WP_006176808.1">
    <property type="nucleotide sequence ID" value="NZ_EQ999546.1"/>
</dbReference>
<name>A0A0E1X1E6_9HYPH</name>
<gene>
    <name evidence="2" type="ORF">BALG_01005</name>
</gene>
<protein>
    <recommendedName>
        <fullName evidence="1">TniQ domain-containing protein</fullName>
    </recommendedName>
</protein>
<dbReference type="AlphaFoldDB" id="A0A0E1X1E6"/>